<dbReference type="PANTHER" id="PTHR12128">
    <property type="entry name" value="DIHYDRODIPICOLINATE SYNTHASE"/>
    <property type="match status" value="1"/>
</dbReference>
<dbReference type="SUPFAM" id="SSF51569">
    <property type="entry name" value="Aldolase"/>
    <property type="match status" value="1"/>
</dbReference>
<dbReference type="OrthoDB" id="9778880at2"/>
<dbReference type="InterPro" id="IPR013785">
    <property type="entry name" value="Aldolase_TIM"/>
</dbReference>
<dbReference type="CDD" id="cd00408">
    <property type="entry name" value="DHDPS-like"/>
    <property type="match status" value="1"/>
</dbReference>
<dbReference type="SMART" id="SM01130">
    <property type="entry name" value="DHDPS"/>
    <property type="match status" value="1"/>
</dbReference>
<protein>
    <submittedName>
        <fullName evidence="3">4-hydroxy-tetrahydrodipicolinate synthase</fullName>
    </submittedName>
</protein>
<dbReference type="EMBL" id="FPBH01000004">
    <property type="protein sequence ID" value="SFT85857.1"/>
    <property type="molecule type" value="Genomic_DNA"/>
</dbReference>
<dbReference type="Gene3D" id="3.20.20.70">
    <property type="entry name" value="Aldolase class I"/>
    <property type="match status" value="1"/>
</dbReference>
<dbReference type="InterPro" id="IPR002220">
    <property type="entry name" value="DapA-like"/>
</dbReference>
<evidence type="ECO:0000313" key="4">
    <source>
        <dbReference type="Proteomes" id="UP000198844"/>
    </source>
</evidence>
<dbReference type="RefSeq" id="WP_093634005.1">
    <property type="nucleotide sequence ID" value="NZ_FPBH01000004.1"/>
</dbReference>
<dbReference type="GO" id="GO:0008840">
    <property type="term" value="F:4-hydroxy-tetrahydrodipicolinate synthase activity"/>
    <property type="evidence" value="ECO:0007669"/>
    <property type="project" value="TreeGrafter"/>
</dbReference>
<comment type="similarity">
    <text evidence="1">Belongs to the DapA family.</text>
</comment>
<name>A0A1I7BFB2_9BURK</name>
<dbReference type="PANTHER" id="PTHR12128:SF66">
    <property type="entry name" value="4-HYDROXY-2-OXOGLUTARATE ALDOLASE, MITOCHONDRIAL"/>
    <property type="match status" value="1"/>
</dbReference>
<dbReference type="AlphaFoldDB" id="A0A1I7BFB2"/>
<keyword evidence="2" id="KW-0456">Lyase</keyword>
<evidence type="ECO:0000256" key="1">
    <source>
        <dbReference type="ARBA" id="ARBA00007592"/>
    </source>
</evidence>
<gene>
    <name evidence="3" type="ORF">SAMN05192563_1004432</name>
</gene>
<evidence type="ECO:0000313" key="3">
    <source>
        <dbReference type="EMBL" id="SFT85857.1"/>
    </source>
</evidence>
<dbReference type="Proteomes" id="UP000198844">
    <property type="component" value="Unassembled WGS sequence"/>
</dbReference>
<dbReference type="Pfam" id="PF00701">
    <property type="entry name" value="DHDPS"/>
    <property type="match status" value="1"/>
</dbReference>
<proteinExistence type="inferred from homology"/>
<organism evidence="3 4">
    <name type="scientific">Paraburkholderia aspalathi</name>
    <dbReference type="NCBI Taxonomy" id="1324617"/>
    <lineage>
        <taxon>Bacteria</taxon>
        <taxon>Pseudomonadati</taxon>
        <taxon>Pseudomonadota</taxon>
        <taxon>Betaproteobacteria</taxon>
        <taxon>Burkholderiales</taxon>
        <taxon>Burkholderiaceae</taxon>
        <taxon>Paraburkholderia</taxon>
    </lineage>
</organism>
<evidence type="ECO:0000256" key="2">
    <source>
        <dbReference type="ARBA" id="ARBA00023239"/>
    </source>
</evidence>
<sequence length="336" mass="37716">MSRYTRSEAREWAREHLVGVANVTIPTMTRDFRHINEKAIRHDVELAIEHGFVGSLSCSEVAITRAQYGEFCGIMADQAAGRLIVVHHAVFNTLEDNIEAVKLAEAAGADLVLLGYPPYFYPKSYDEVFEYTRAICAATNLGVIVFPLPAWGFSRLHPADIPLSVLRRMVDEIPNVVAIKAEGGMPYIMSAIEVHREFHEEVVISSPLEYEYVPLAQVMDIPFCGTNYSAYYGPLLPRIHKLIRAGEYDQATQLWYAMDPARKAFASLPIAANGLLNRMLWKYQAWLQGYNGGPMPHPTQRVFQRDMNVLRKGLELAGLNPTSDPDEAFFVGRNPS</sequence>
<accession>A0A1I7BFB2</accession>
<reference evidence="3 4" key="1">
    <citation type="submission" date="2016-10" db="EMBL/GenBank/DDBJ databases">
        <authorList>
            <person name="de Groot N.N."/>
        </authorList>
    </citation>
    <scope>NUCLEOTIDE SEQUENCE [LARGE SCALE GENOMIC DNA]</scope>
    <source>
        <strain evidence="3 4">LMG 27731</strain>
    </source>
</reference>